<dbReference type="GO" id="GO:0003677">
    <property type="term" value="F:DNA binding"/>
    <property type="evidence" value="ECO:0007669"/>
    <property type="project" value="InterPro"/>
</dbReference>
<dbReference type="InParanoid" id="A0A0C3GT13"/>
<sequence length="513" mass="58838">MFATTASVGKRDVIKHCPDALNAGTSVDEIQQIQARLMRLETLFLPQAYEFAFADDNSRESLLSQQPHRLSPPSSSWSKGPLNGVQQYLAMLANSVFDLDIAKITEEDICKAYFMHINHWLPIISQKKFYRQLAGDCIMDRRPETNLLLLSMYLLVTDPSSCEDLHKHYTIVRTAYFMLQAESTDLLGLAQSGLILATYEHTSGYLEHAYSTIWTCVRMIYSLQLEDKFPISLDNDHDKQTECVEARALHWAILIRDRFINLEDKMRNRPLASKHPSPDDYVPVNIGVWESYCSPMPLLKRRLSDRSSGQLSPDSFEREAKACYLLSQTLDWRRRGEATPHVRVIATTLEEFLSHLMDPSTGTRGTFCSAMSMTIISYNPVDDILIARSRLHLSRDAKLVLSTMTRIVTDIANTFNENFATFNIATISPSYPYLMYRASMHILLTTDINNEKLRQDFYELRRCCWYFSRRWLVARTYLDTLETFASALEINLPHLGGFFKHNGDPPDHIDAVS</sequence>
<dbReference type="PANTHER" id="PTHR47338">
    <property type="entry name" value="ZN(II)2CYS6 TRANSCRIPTION FACTOR (EUROFUNG)-RELATED"/>
    <property type="match status" value="1"/>
</dbReference>
<dbReference type="HOGENOM" id="CLU_023880_4_0_1"/>
<keyword evidence="2" id="KW-0479">Metal-binding</keyword>
<dbReference type="EMBL" id="KN832879">
    <property type="protein sequence ID" value="KIM99120.1"/>
    <property type="molecule type" value="Genomic_DNA"/>
</dbReference>
<keyword evidence="5" id="KW-0539">Nucleus</keyword>
<dbReference type="GO" id="GO:0008270">
    <property type="term" value="F:zinc ion binding"/>
    <property type="evidence" value="ECO:0007669"/>
    <property type="project" value="InterPro"/>
</dbReference>
<reference evidence="8" key="2">
    <citation type="submission" date="2015-01" db="EMBL/GenBank/DDBJ databases">
        <title>Evolutionary Origins and Diversification of the Mycorrhizal Mutualists.</title>
        <authorList>
            <consortium name="DOE Joint Genome Institute"/>
            <consortium name="Mycorrhizal Genomics Consortium"/>
            <person name="Kohler A."/>
            <person name="Kuo A."/>
            <person name="Nagy L.G."/>
            <person name="Floudas D."/>
            <person name="Copeland A."/>
            <person name="Barry K.W."/>
            <person name="Cichocki N."/>
            <person name="Veneault-Fourrey C."/>
            <person name="LaButti K."/>
            <person name="Lindquist E.A."/>
            <person name="Lipzen A."/>
            <person name="Lundell T."/>
            <person name="Morin E."/>
            <person name="Murat C."/>
            <person name="Riley R."/>
            <person name="Ohm R."/>
            <person name="Sun H."/>
            <person name="Tunlid A."/>
            <person name="Henrissat B."/>
            <person name="Grigoriev I.V."/>
            <person name="Hibbett D.S."/>
            <person name="Martin F."/>
        </authorList>
    </citation>
    <scope>NUCLEOTIDE SEQUENCE [LARGE SCALE GENOMIC DNA]</scope>
    <source>
        <strain evidence="8">Zn</strain>
    </source>
</reference>
<accession>A0A0C3GT13</accession>
<evidence type="ECO:0000256" key="5">
    <source>
        <dbReference type="ARBA" id="ARBA00023242"/>
    </source>
</evidence>
<keyword evidence="3" id="KW-0805">Transcription regulation</keyword>
<comment type="subcellular location">
    <subcellularLocation>
        <location evidence="1">Nucleus</location>
    </subcellularLocation>
</comment>
<dbReference type="InterPro" id="IPR007219">
    <property type="entry name" value="XnlR_reg_dom"/>
</dbReference>
<dbReference type="GO" id="GO:0006351">
    <property type="term" value="P:DNA-templated transcription"/>
    <property type="evidence" value="ECO:0007669"/>
    <property type="project" value="InterPro"/>
</dbReference>
<evidence type="ECO:0000256" key="4">
    <source>
        <dbReference type="ARBA" id="ARBA00023163"/>
    </source>
</evidence>
<name>A0A0C3GT13_OIDMZ</name>
<dbReference type="GO" id="GO:0000981">
    <property type="term" value="F:DNA-binding transcription factor activity, RNA polymerase II-specific"/>
    <property type="evidence" value="ECO:0007669"/>
    <property type="project" value="InterPro"/>
</dbReference>
<protein>
    <recommendedName>
        <fullName evidence="6">Xylanolytic transcriptional activator regulatory domain-containing protein</fullName>
    </recommendedName>
</protein>
<proteinExistence type="predicted"/>
<keyword evidence="8" id="KW-1185">Reference proteome</keyword>
<evidence type="ECO:0000313" key="7">
    <source>
        <dbReference type="EMBL" id="KIM99120.1"/>
    </source>
</evidence>
<evidence type="ECO:0000259" key="6">
    <source>
        <dbReference type="Pfam" id="PF04082"/>
    </source>
</evidence>
<dbReference type="AlphaFoldDB" id="A0A0C3GT13"/>
<evidence type="ECO:0000256" key="1">
    <source>
        <dbReference type="ARBA" id="ARBA00004123"/>
    </source>
</evidence>
<organism evidence="7 8">
    <name type="scientific">Oidiodendron maius (strain Zn)</name>
    <dbReference type="NCBI Taxonomy" id="913774"/>
    <lineage>
        <taxon>Eukaryota</taxon>
        <taxon>Fungi</taxon>
        <taxon>Dikarya</taxon>
        <taxon>Ascomycota</taxon>
        <taxon>Pezizomycotina</taxon>
        <taxon>Leotiomycetes</taxon>
        <taxon>Leotiomycetes incertae sedis</taxon>
        <taxon>Myxotrichaceae</taxon>
        <taxon>Oidiodendron</taxon>
    </lineage>
</organism>
<dbReference type="Pfam" id="PF04082">
    <property type="entry name" value="Fungal_trans"/>
    <property type="match status" value="1"/>
</dbReference>
<dbReference type="InterPro" id="IPR050815">
    <property type="entry name" value="TF_fung"/>
</dbReference>
<evidence type="ECO:0000313" key="8">
    <source>
        <dbReference type="Proteomes" id="UP000054321"/>
    </source>
</evidence>
<keyword evidence="4" id="KW-0804">Transcription</keyword>
<dbReference type="Proteomes" id="UP000054321">
    <property type="component" value="Unassembled WGS sequence"/>
</dbReference>
<dbReference type="CDD" id="cd12148">
    <property type="entry name" value="fungal_TF_MHR"/>
    <property type="match status" value="1"/>
</dbReference>
<gene>
    <name evidence="7" type="ORF">OIDMADRAFT_146754</name>
</gene>
<feature type="domain" description="Xylanolytic transcriptional activator regulatory" evidence="6">
    <location>
        <begin position="111"/>
        <end position="261"/>
    </location>
</feature>
<evidence type="ECO:0000256" key="3">
    <source>
        <dbReference type="ARBA" id="ARBA00023015"/>
    </source>
</evidence>
<evidence type="ECO:0000256" key="2">
    <source>
        <dbReference type="ARBA" id="ARBA00022723"/>
    </source>
</evidence>
<reference evidence="7 8" key="1">
    <citation type="submission" date="2014-04" db="EMBL/GenBank/DDBJ databases">
        <authorList>
            <consortium name="DOE Joint Genome Institute"/>
            <person name="Kuo A."/>
            <person name="Martino E."/>
            <person name="Perotto S."/>
            <person name="Kohler A."/>
            <person name="Nagy L.G."/>
            <person name="Floudas D."/>
            <person name="Copeland A."/>
            <person name="Barry K.W."/>
            <person name="Cichocki N."/>
            <person name="Veneault-Fourrey C."/>
            <person name="LaButti K."/>
            <person name="Lindquist E.A."/>
            <person name="Lipzen A."/>
            <person name="Lundell T."/>
            <person name="Morin E."/>
            <person name="Murat C."/>
            <person name="Sun H."/>
            <person name="Tunlid A."/>
            <person name="Henrissat B."/>
            <person name="Grigoriev I.V."/>
            <person name="Hibbett D.S."/>
            <person name="Martin F."/>
            <person name="Nordberg H.P."/>
            <person name="Cantor M.N."/>
            <person name="Hua S.X."/>
        </authorList>
    </citation>
    <scope>NUCLEOTIDE SEQUENCE [LARGE SCALE GENOMIC DNA]</scope>
    <source>
        <strain evidence="7 8">Zn</strain>
    </source>
</reference>
<dbReference type="GO" id="GO:0005634">
    <property type="term" value="C:nucleus"/>
    <property type="evidence" value="ECO:0007669"/>
    <property type="project" value="UniProtKB-SubCell"/>
</dbReference>
<dbReference type="PANTHER" id="PTHR47338:SF20">
    <property type="entry name" value="ZN(II)2CYS6 TRANSCRIPTION FACTOR (EUROFUNG)"/>
    <property type="match status" value="1"/>
</dbReference>